<dbReference type="Gene3D" id="3.30.160.60">
    <property type="entry name" value="Classic Zinc Finger"/>
    <property type="match status" value="1"/>
</dbReference>
<feature type="region of interest" description="Disordered" evidence="2">
    <location>
        <begin position="277"/>
        <end position="304"/>
    </location>
</feature>
<dbReference type="GO" id="GO:0008270">
    <property type="term" value="F:zinc ion binding"/>
    <property type="evidence" value="ECO:0007669"/>
    <property type="project" value="UniProtKB-KW"/>
</dbReference>
<reference evidence="4 5" key="1">
    <citation type="journal article" date="2016" name="Sci. Rep.">
        <title>Insights into Adaptations to a Near-Obligate Nematode Endoparasitic Lifestyle from the Finished Genome of Drechmeria coniospora.</title>
        <authorList>
            <person name="Zhang L."/>
            <person name="Zhou Z."/>
            <person name="Guo Q."/>
            <person name="Fokkens L."/>
            <person name="Miskei M."/>
            <person name="Pocsi I."/>
            <person name="Zhang W."/>
            <person name="Chen M."/>
            <person name="Wang L."/>
            <person name="Sun Y."/>
            <person name="Donzelli B.G."/>
            <person name="Gibson D.M."/>
            <person name="Nelson D.R."/>
            <person name="Luo J.G."/>
            <person name="Rep M."/>
            <person name="Liu H."/>
            <person name="Yang S."/>
            <person name="Wang J."/>
            <person name="Krasnoff S.B."/>
            <person name="Xu Y."/>
            <person name="Molnar I."/>
            <person name="Lin M."/>
        </authorList>
    </citation>
    <scope>NUCLEOTIDE SEQUENCE [LARGE SCALE GENOMIC DNA]</scope>
    <source>
        <strain evidence="4 5">ARSEF 6962</strain>
    </source>
</reference>
<gene>
    <name evidence="4" type="ORF">DCS_01412</name>
</gene>
<dbReference type="RefSeq" id="XP_040659627.1">
    <property type="nucleotide sequence ID" value="XM_040798744.1"/>
</dbReference>
<accession>A0A151GT43</accession>
<evidence type="ECO:0000256" key="2">
    <source>
        <dbReference type="SAM" id="MobiDB-lite"/>
    </source>
</evidence>
<comment type="caution">
    <text evidence="4">The sequence shown here is derived from an EMBL/GenBank/DDBJ whole genome shotgun (WGS) entry which is preliminary data.</text>
</comment>
<dbReference type="SMART" id="SM00355">
    <property type="entry name" value="ZnF_C2H2"/>
    <property type="match status" value="5"/>
</dbReference>
<sequence length="774" mass="87006">MDRHCDEPLQAGVHAIQAAAPQPWNIFNFYAAPSKNDPWIPSGVIQAPLSNDQAGPPAYTPGHFVQNPTVVDYRTKDSPSECATLPGDSGYGSSHHAFSVASRSVHGEEAGLDSCIGQAPANCPMNTALDSLSPPQFARSATNISCPDPYCKTVLRSQGQLKCVLAAFSCRANFQDKPLMSRRKHMQRHLRIHKCPYPNCAKSHHGFSTANDLVRHKRSVHAEQGLPGRSFVCPHCMPEFAGPKVWPRADNFRSHLLRAHRIKLDADDDHQRFLYEPPASESEAKDVGEEAVSEAQAQPMPPPDPILSNRTSTIGLQEQDIQLLPGQDPYQAQIGIDPALFQDPPAGAEHEDDGFMHPMAFSPMTRPLEAYSSDHRELRNDYVASKAEGEPVEESALSLNQDNWQLGKSGFGESTTVELDTLRTAEVRPQQIWSRADGSALMDMVKINGDPCVGSNPQVIVKYLKLFPKEFLQTALQGDVQESENACQPDEDPVPRSRIGCMDCPKTFSRQCELKKHMKRHMKPYGCTFKRCFKRFGSKNDWKRHESSQHYQLETWNCDVRDCSKSCQRRDNFKIHLQQEHGLVDSGLMEEKLESCRMGRHCDPRFWCGFCVSIVEIDVRKRGSNSWTTRCDHIDSHLFGKDDLPRKNIGEWRHQNDEGDDSESPCCDDGSEPTASPALGEMESNERKRRKGSPGDERRLKKASNTQDYVWTCKVHVPDDDELQDLLVVHRMRPHEVLAPLHDRAVSDDGDMNVVAAKGVEVRREDNVGRVRRW</sequence>
<dbReference type="PANTHER" id="PTHR35391:SF3">
    <property type="entry name" value="FINGER DOMAIN PROTEIN, PUTATIVE (AFU_ORTHOLOGUE AFUA_8G04300)-RELATED"/>
    <property type="match status" value="1"/>
</dbReference>
<dbReference type="InterPro" id="IPR036236">
    <property type="entry name" value="Znf_C2H2_sf"/>
</dbReference>
<dbReference type="EMBL" id="LAYC01000001">
    <property type="protein sequence ID" value="KYK60275.1"/>
    <property type="molecule type" value="Genomic_DNA"/>
</dbReference>
<organism evidence="4 5">
    <name type="scientific">Drechmeria coniospora</name>
    <name type="common">Nematophagous fungus</name>
    <name type="synonym">Meria coniospora</name>
    <dbReference type="NCBI Taxonomy" id="98403"/>
    <lineage>
        <taxon>Eukaryota</taxon>
        <taxon>Fungi</taxon>
        <taxon>Dikarya</taxon>
        <taxon>Ascomycota</taxon>
        <taxon>Pezizomycotina</taxon>
        <taxon>Sordariomycetes</taxon>
        <taxon>Hypocreomycetidae</taxon>
        <taxon>Hypocreales</taxon>
        <taxon>Ophiocordycipitaceae</taxon>
        <taxon>Drechmeria</taxon>
    </lineage>
</organism>
<name>A0A151GT43_DRECN</name>
<feature type="region of interest" description="Disordered" evidence="2">
    <location>
        <begin position="649"/>
        <end position="702"/>
    </location>
</feature>
<dbReference type="STRING" id="98403.A0A151GT43"/>
<keyword evidence="1" id="KW-0862">Zinc</keyword>
<protein>
    <recommendedName>
        <fullName evidence="3">C2H2-type domain-containing protein</fullName>
    </recommendedName>
</protein>
<dbReference type="PROSITE" id="PS00028">
    <property type="entry name" value="ZINC_FINGER_C2H2_1"/>
    <property type="match status" value="3"/>
</dbReference>
<proteinExistence type="predicted"/>
<evidence type="ECO:0000256" key="1">
    <source>
        <dbReference type="PROSITE-ProRule" id="PRU00042"/>
    </source>
</evidence>
<dbReference type="GeneID" id="63714055"/>
<evidence type="ECO:0000259" key="3">
    <source>
        <dbReference type="PROSITE" id="PS50157"/>
    </source>
</evidence>
<keyword evidence="5" id="KW-1185">Reference proteome</keyword>
<dbReference type="SUPFAM" id="SSF57667">
    <property type="entry name" value="beta-beta-alpha zinc fingers"/>
    <property type="match status" value="1"/>
</dbReference>
<dbReference type="AlphaFoldDB" id="A0A151GT43"/>
<evidence type="ECO:0000313" key="4">
    <source>
        <dbReference type="EMBL" id="KYK60275.1"/>
    </source>
</evidence>
<keyword evidence="1" id="KW-0863">Zinc-finger</keyword>
<evidence type="ECO:0000313" key="5">
    <source>
        <dbReference type="Proteomes" id="UP000076580"/>
    </source>
</evidence>
<dbReference type="InParanoid" id="A0A151GT43"/>
<dbReference type="PROSITE" id="PS50157">
    <property type="entry name" value="ZINC_FINGER_C2H2_2"/>
    <property type="match status" value="1"/>
</dbReference>
<dbReference type="PANTHER" id="PTHR35391">
    <property type="entry name" value="C2H2-TYPE DOMAIN-CONTAINING PROTEIN-RELATED"/>
    <property type="match status" value="1"/>
</dbReference>
<feature type="domain" description="C2H2-type" evidence="3">
    <location>
        <begin position="499"/>
        <end position="521"/>
    </location>
</feature>
<keyword evidence="1" id="KW-0479">Metal-binding</keyword>
<dbReference type="InterPro" id="IPR013087">
    <property type="entry name" value="Znf_C2H2_type"/>
</dbReference>
<dbReference type="Proteomes" id="UP000076580">
    <property type="component" value="Chromosome 01"/>
</dbReference>